<dbReference type="GO" id="GO:0009073">
    <property type="term" value="P:aromatic amino acid family biosynthetic process"/>
    <property type="evidence" value="ECO:0007669"/>
    <property type="project" value="UniProtKB-KW"/>
</dbReference>
<dbReference type="GO" id="GO:0004107">
    <property type="term" value="F:chorismate synthase activity"/>
    <property type="evidence" value="ECO:0007669"/>
    <property type="project" value="UniProtKB-UniRule"/>
</dbReference>
<dbReference type="PROSITE" id="PS00788">
    <property type="entry name" value="CHORISMATE_SYNTHASE_2"/>
    <property type="match status" value="1"/>
</dbReference>
<dbReference type="PIRSF" id="PIRSF001456">
    <property type="entry name" value="Chorismate_synth"/>
    <property type="match status" value="1"/>
</dbReference>
<protein>
    <recommendedName>
        <fullName evidence="3 11">Chorismate synthase</fullName>
        <shortName evidence="11">CS</shortName>
        <ecNumber evidence="3 11">4.2.3.5</ecNumber>
    </recommendedName>
    <alternativeName>
        <fullName evidence="11">5-enolpyruvylshikimate-3-phosphate phospholyase</fullName>
    </alternativeName>
</protein>
<evidence type="ECO:0000256" key="7">
    <source>
        <dbReference type="ARBA" id="ARBA00022827"/>
    </source>
</evidence>
<dbReference type="CDD" id="cd07304">
    <property type="entry name" value="Chorismate_synthase"/>
    <property type="match status" value="1"/>
</dbReference>
<dbReference type="GeneID" id="97328569"/>
<evidence type="ECO:0000256" key="9">
    <source>
        <dbReference type="ARBA" id="ARBA00023141"/>
    </source>
</evidence>
<sequence length="368" mass="39665">MSGSTFGKIFRITTWGESHGSGIGVVIDGCPSGISLNEEDIQIFLDRRKPGQSKFTTRRSEEDTVEILSGIFEGKTTGTPISLLVRNKDQRSRDYGNIVSMFRPGHADYPFTEKYGIRDYRGGGRSSGRETIGRVAAGAIASKILNELGISLCAYTKAIGPYVINETEYNYSEISQNSLYMPNNNIAEQAGQYITSLMKETNSCGGVIECIADGLPVGLGEPVFDKLDALLAQAVMSIGAVKGVEIGDGFQAASSVGSKNNDPFYVENGEVHKKTNHSGGTLGGMSDGSRLIVRAAVKPTSSIAIPQETINTAHENTEIVIHGRHDPVIVPRAVVVVEAMTAITLTDLLLQNMTAKMDHLKQIYTKEI</sequence>
<dbReference type="NCBIfam" id="NF003793">
    <property type="entry name" value="PRK05382.1"/>
    <property type="match status" value="1"/>
</dbReference>
<feature type="binding site" evidence="11">
    <location>
        <begin position="125"/>
        <end position="127"/>
    </location>
    <ligand>
        <name>FMN</name>
        <dbReference type="ChEBI" id="CHEBI:58210"/>
    </ligand>
</feature>
<evidence type="ECO:0000256" key="6">
    <source>
        <dbReference type="ARBA" id="ARBA00022643"/>
    </source>
</evidence>
<keyword evidence="10 11" id="KW-0456">Lyase</keyword>
<dbReference type="HAMAP" id="MF_00300">
    <property type="entry name" value="Chorismate_synth"/>
    <property type="match status" value="1"/>
</dbReference>
<evidence type="ECO:0000313" key="13">
    <source>
        <dbReference type="EMBL" id="CUO26731.1"/>
    </source>
</evidence>
<feature type="binding site" evidence="11">
    <location>
        <position position="54"/>
    </location>
    <ligand>
        <name>NADP(+)</name>
        <dbReference type="ChEBI" id="CHEBI:58349"/>
    </ligand>
</feature>
<dbReference type="GO" id="GO:0010181">
    <property type="term" value="F:FMN binding"/>
    <property type="evidence" value="ECO:0007669"/>
    <property type="project" value="TreeGrafter"/>
</dbReference>
<comment type="subunit">
    <text evidence="11">Homotetramer.</text>
</comment>
<feature type="binding site" evidence="11">
    <location>
        <position position="283"/>
    </location>
    <ligand>
        <name>FMN</name>
        <dbReference type="ChEBI" id="CHEBI:58210"/>
    </ligand>
</feature>
<dbReference type="GO" id="GO:0008652">
    <property type="term" value="P:amino acid biosynthetic process"/>
    <property type="evidence" value="ECO:0007669"/>
    <property type="project" value="UniProtKB-KW"/>
</dbReference>
<dbReference type="EMBL" id="CYZO01000028">
    <property type="protein sequence ID" value="CUO26731.1"/>
    <property type="molecule type" value="Genomic_DNA"/>
</dbReference>
<dbReference type="InterPro" id="IPR020541">
    <property type="entry name" value="Chorismate_synthase_CS"/>
</dbReference>
<name>A0A174DMB9_9FIRM</name>
<dbReference type="GO" id="GO:0009423">
    <property type="term" value="P:chorismate biosynthetic process"/>
    <property type="evidence" value="ECO:0007669"/>
    <property type="project" value="UniProtKB-UniRule"/>
</dbReference>
<comment type="similarity">
    <text evidence="2 11 12">Belongs to the chorismate synthase family.</text>
</comment>
<comment type="catalytic activity">
    <reaction evidence="11 12">
        <text>5-O-(1-carboxyvinyl)-3-phosphoshikimate = chorismate + phosphate</text>
        <dbReference type="Rhea" id="RHEA:21020"/>
        <dbReference type="ChEBI" id="CHEBI:29748"/>
        <dbReference type="ChEBI" id="CHEBI:43474"/>
        <dbReference type="ChEBI" id="CHEBI:57701"/>
        <dbReference type="EC" id="4.2.3.5"/>
    </reaction>
</comment>
<dbReference type="InterPro" id="IPR035904">
    <property type="entry name" value="Chorismate_synth_AroC_sf"/>
</dbReference>
<dbReference type="SUPFAM" id="SSF103263">
    <property type="entry name" value="Chorismate synthase, AroC"/>
    <property type="match status" value="1"/>
</dbReference>
<evidence type="ECO:0000313" key="16">
    <source>
        <dbReference type="Proteomes" id="UP000292665"/>
    </source>
</evidence>
<comment type="function">
    <text evidence="11">Catalyzes the anti-1,4-elimination of the C-3 phosphate and the C-6 proR hydrogen from 5-enolpyruvylshikimate-3-phosphate (EPSP) to yield chorismate, which is the branch point compound that serves as the starting substrate for the three terminal pathways of aromatic amino acid biosynthesis. This reaction introduces a second double bond into the aromatic ring system.</text>
</comment>
<evidence type="ECO:0000256" key="8">
    <source>
        <dbReference type="ARBA" id="ARBA00022857"/>
    </source>
</evidence>
<keyword evidence="6 11" id="KW-0288">FMN</keyword>
<comment type="cofactor">
    <cofactor evidence="11 12">
        <name>FMNH2</name>
        <dbReference type="ChEBI" id="CHEBI:57618"/>
    </cofactor>
    <text evidence="11 12">Reduced FMN (FMNH(2)).</text>
</comment>
<dbReference type="InterPro" id="IPR000453">
    <property type="entry name" value="Chorismate_synth"/>
</dbReference>
<comment type="caution">
    <text evidence="11">Lacks conserved residue(s) required for the propagation of feature annotation.</text>
</comment>
<dbReference type="PROSITE" id="PS00789">
    <property type="entry name" value="CHORISMATE_SYNTHASE_3"/>
    <property type="match status" value="1"/>
</dbReference>
<dbReference type="PANTHER" id="PTHR21085:SF0">
    <property type="entry name" value="CHORISMATE SYNTHASE"/>
    <property type="match status" value="1"/>
</dbReference>
<dbReference type="UniPathway" id="UPA00053">
    <property type="reaction ID" value="UER00090"/>
</dbReference>
<evidence type="ECO:0000256" key="4">
    <source>
        <dbReference type="ARBA" id="ARBA00022605"/>
    </source>
</evidence>
<keyword evidence="5 11" id="KW-0285">Flavoprotein</keyword>
<keyword evidence="7 11" id="KW-0274">FAD</keyword>
<gene>
    <name evidence="11 13" type="primary">aroC</name>
    <name evidence="14" type="ORF">EAI93_03035</name>
    <name evidence="13" type="ORF">ERS852456_02066</name>
</gene>
<dbReference type="NCBIfam" id="TIGR00033">
    <property type="entry name" value="aroC"/>
    <property type="match status" value="1"/>
</dbReference>
<accession>A0A174DMB9</accession>
<evidence type="ECO:0000256" key="3">
    <source>
        <dbReference type="ARBA" id="ARBA00013036"/>
    </source>
</evidence>
<dbReference type="Proteomes" id="UP000095787">
    <property type="component" value="Unassembled WGS sequence"/>
</dbReference>
<keyword evidence="9 11" id="KW-0057">Aromatic amino acid biosynthesis</keyword>
<reference evidence="13 15" key="1">
    <citation type="submission" date="2015-09" db="EMBL/GenBank/DDBJ databases">
        <authorList>
            <consortium name="Pathogen Informatics"/>
        </authorList>
    </citation>
    <scope>NUCLEOTIDE SEQUENCE [LARGE SCALE GENOMIC DNA]</scope>
    <source>
        <strain evidence="13 15">2789STDY5834841</strain>
    </source>
</reference>
<evidence type="ECO:0000313" key="15">
    <source>
        <dbReference type="Proteomes" id="UP000095787"/>
    </source>
</evidence>
<dbReference type="RefSeq" id="WP_004846224.1">
    <property type="nucleotide sequence ID" value="NZ_AP028249.1"/>
</dbReference>
<proteinExistence type="inferred from homology"/>
<dbReference type="Pfam" id="PF01264">
    <property type="entry name" value="Chorismate_synt"/>
    <property type="match status" value="1"/>
</dbReference>
<evidence type="ECO:0000256" key="1">
    <source>
        <dbReference type="ARBA" id="ARBA00005044"/>
    </source>
</evidence>
<dbReference type="Proteomes" id="UP000292665">
    <property type="component" value="Unassembled WGS sequence"/>
</dbReference>
<evidence type="ECO:0000256" key="5">
    <source>
        <dbReference type="ARBA" id="ARBA00022630"/>
    </source>
</evidence>
<dbReference type="AlphaFoldDB" id="A0A174DMB9"/>
<dbReference type="PANTHER" id="PTHR21085">
    <property type="entry name" value="CHORISMATE SYNTHASE"/>
    <property type="match status" value="1"/>
</dbReference>
<dbReference type="FunFam" id="3.60.150.10:FF:000002">
    <property type="entry name" value="Chorismate synthase"/>
    <property type="match status" value="1"/>
</dbReference>
<dbReference type="Gene3D" id="3.60.150.10">
    <property type="entry name" value="Chorismate synthase AroC"/>
    <property type="match status" value="1"/>
</dbReference>
<organism evidence="13 15">
    <name type="scientific">[Ruminococcus] torques</name>
    <dbReference type="NCBI Taxonomy" id="33039"/>
    <lineage>
        <taxon>Bacteria</taxon>
        <taxon>Bacillati</taxon>
        <taxon>Bacillota</taxon>
        <taxon>Clostridia</taxon>
        <taxon>Lachnospirales</taxon>
        <taxon>Lachnospiraceae</taxon>
        <taxon>Mediterraneibacter</taxon>
    </lineage>
</organism>
<feature type="binding site" evidence="11">
    <location>
        <position position="48"/>
    </location>
    <ligand>
        <name>NADP(+)</name>
        <dbReference type="ChEBI" id="CHEBI:58349"/>
    </ligand>
</feature>
<feature type="binding site" evidence="11">
    <location>
        <position position="324"/>
    </location>
    <ligand>
        <name>FMN</name>
        <dbReference type="ChEBI" id="CHEBI:58210"/>
    </ligand>
</feature>
<dbReference type="GO" id="GO:0005829">
    <property type="term" value="C:cytosol"/>
    <property type="evidence" value="ECO:0007669"/>
    <property type="project" value="TreeGrafter"/>
</dbReference>
<evidence type="ECO:0000256" key="2">
    <source>
        <dbReference type="ARBA" id="ARBA00008014"/>
    </source>
</evidence>
<dbReference type="PROSITE" id="PS00787">
    <property type="entry name" value="CHORISMATE_SYNTHASE_1"/>
    <property type="match status" value="1"/>
</dbReference>
<reference evidence="14 16" key="2">
    <citation type="journal article" date="2019" name="Science, e1252229">
        <title>Invertible promoters mediate bacterial phase variation, antibiotic resistance, and host adaptation in the gut.</title>
        <authorList>
            <person name="Jiang X."/>
            <person name="Hall A.B."/>
            <person name="Arthur T.D."/>
            <person name="Plichta D.R."/>
            <person name="Covington C.T."/>
            <person name="Poyet M."/>
            <person name="Crothers J."/>
            <person name="Moses P.L."/>
            <person name="Tolonen A.C."/>
            <person name="Vlamakis H."/>
            <person name="Alm E.J."/>
            <person name="Xavier R.J."/>
        </authorList>
    </citation>
    <scope>NUCLEOTIDE SEQUENCE [LARGE SCALE GENOMIC DNA]</scope>
    <source>
        <strain evidence="14">Aa_0143</strain>
        <strain evidence="16">aa_0143</strain>
    </source>
</reference>
<comment type="pathway">
    <text evidence="1 11 12">Metabolic intermediate biosynthesis; chorismate biosynthesis; chorismate from D-erythrose 4-phosphate and phosphoenolpyruvate: step 7/7.</text>
</comment>
<dbReference type="EC" id="4.2.3.5" evidence="3 11"/>
<keyword evidence="4 11" id="KW-0028">Amino-acid biosynthesis</keyword>
<feature type="binding site" evidence="11">
    <location>
        <begin position="298"/>
        <end position="302"/>
    </location>
    <ligand>
        <name>FMN</name>
        <dbReference type="ChEBI" id="CHEBI:58210"/>
    </ligand>
</feature>
<evidence type="ECO:0000313" key="14">
    <source>
        <dbReference type="EMBL" id="RYS81826.1"/>
    </source>
</evidence>
<keyword evidence="8 11" id="KW-0521">NADP</keyword>
<evidence type="ECO:0000256" key="11">
    <source>
        <dbReference type="HAMAP-Rule" id="MF_00300"/>
    </source>
</evidence>
<dbReference type="EMBL" id="RCYR01000002">
    <property type="protein sequence ID" value="RYS81826.1"/>
    <property type="molecule type" value="Genomic_DNA"/>
</dbReference>
<evidence type="ECO:0000256" key="10">
    <source>
        <dbReference type="ARBA" id="ARBA00023239"/>
    </source>
</evidence>
<evidence type="ECO:0000256" key="12">
    <source>
        <dbReference type="RuleBase" id="RU000605"/>
    </source>
</evidence>